<dbReference type="EMBL" id="BAABME010002949">
    <property type="protein sequence ID" value="GAA0156796.1"/>
    <property type="molecule type" value="Genomic_DNA"/>
</dbReference>
<evidence type="ECO:0000313" key="2">
    <source>
        <dbReference type="EMBL" id="GAA0156796.1"/>
    </source>
</evidence>
<keyword evidence="3" id="KW-1185">Reference proteome</keyword>
<sequence length="189" mass="22157">MAKKCKRKRPEDEHRQRSPEPQRRNALDKIREPDRAYSRIDLPRGSTFSCLQVDPRKRKDIKEGKIEYLTPLKTSAGNVFLKIEDRQLLPRPPRQKTSHIKRDMSKFYQYHNDHGNDTDDFRYLKIEIENLIQPGQLKDYNHKETESVNRRFDQERSESLDGLPIITARVNVISGGRSGRGDSGSARWV</sequence>
<dbReference type="AlphaFoldDB" id="A0AAV3Q0K5"/>
<evidence type="ECO:0000313" key="3">
    <source>
        <dbReference type="Proteomes" id="UP001454036"/>
    </source>
</evidence>
<organism evidence="2 3">
    <name type="scientific">Lithospermum erythrorhizon</name>
    <name type="common">Purple gromwell</name>
    <name type="synonym">Lithospermum officinale var. erythrorhizon</name>
    <dbReference type="NCBI Taxonomy" id="34254"/>
    <lineage>
        <taxon>Eukaryota</taxon>
        <taxon>Viridiplantae</taxon>
        <taxon>Streptophyta</taxon>
        <taxon>Embryophyta</taxon>
        <taxon>Tracheophyta</taxon>
        <taxon>Spermatophyta</taxon>
        <taxon>Magnoliopsida</taxon>
        <taxon>eudicotyledons</taxon>
        <taxon>Gunneridae</taxon>
        <taxon>Pentapetalae</taxon>
        <taxon>asterids</taxon>
        <taxon>lamiids</taxon>
        <taxon>Boraginales</taxon>
        <taxon>Boraginaceae</taxon>
        <taxon>Boraginoideae</taxon>
        <taxon>Lithospermeae</taxon>
        <taxon>Lithospermum</taxon>
    </lineage>
</organism>
<protein>
    <submittedName>
        <fullName evidence="2">Uncharacterized protein</fullName>
    </submittedName>
</protein>
<accession>A0AAV3Q0K5</accession>
<comment type="caution">
    <text evidence="2">The sequence shown here is derived from an EMBL/GenBank/DDBJ whole genome shotgun (WGS) entry which is preliminary data.</text>
</comment>
<feature type="compositionally biased region" description="Basic and acidic residues" evidence="1">
    <location>
        <begin position="9"/>
        <end position="41"/>
    </location>
</feature>
<dbReference type="Proteomes" id="UP001454036">
    <property type="component" value="Unassembled WGS sequence"/>
</dbReference>
<gene>
    <name evidence="2" type="ORF">LIER_14201</name>
</gene>
<feature type="region of interest" description="Disordered" evidence="1">
    <location>
        <begin position="1"/>
        <end position="41"/>
    </location>
</feature>
<reference evidence="2 3" key="1">
    <citation type="submission" date="2024-01" db="EMBL/GenBank/DDBJ databases">
        <title>The complete chloroplast genome sequence of Lithospermum erythrorhizon: insights into the phylogenetic relationship among Boraginaceae species and the maternal lineages of purple gromwells.</title>
        <authorList>
            <person name="Okada T."/>
            <person name="Watanabe K."/>
        </authorList>
    </citation>
    <scope>NUCLEOTIDE SEQUENCE [LARGE SCALE GENOMIC DNA]</scope>
</reference>
<proteinExistence type="predicted"/>
<evidence type="ECO:0000256" key="1">
    <source>
        <dbReference type="SAM" id="MobiDB-lite"/>
    </source>
</evidence>
<name>A0AAV3Q0K5_LITER</name>